<feature type="domain" description="Gfo/Idh/MocA-like oxidoreductase N-terminal" evidence="1">
    <location>
        <begin position="7"/>
        <end position="102"/>
    </location>
</feature>
<dbReference type="Proteomes" id="UP000177697">
    <property type="component" value="Unassembled WGS sequence"/>
</dbReference>
<evidence type="ECO:0000313" key="3">
    <source>
        <dbReference type="EMBL" id="OHB16215.1"/>
    </source>
</evidence>
<dbReference type="Pfam" id="PF22725">
    <property type="entry name" value="GFO_IDH_MocA_C3"/>
    <property type="match status" value="1"/>
</dbReference>
<sequence>MKDLKDFKFLVIGLGSMGKRRIRNLLYHGIKAEKIFGFDPREDRRKESETKHGIVTFKSFNTALKANPNAYIISTPADKHYIYFLNAIKNRKHFFVEHPVTDKGYDRILNLKDENLVAAPSCTLRFHPAVKEIKKILDKKAIGKILSFQYHLGQYLPSWHPWEDFRDVYFAKKNTGACREMFGFELVWLDFALGLGDVSKIAGFSEKLSDLDMKADDRYSAMLGFKNKISGNIVIDLISKKPFRTLRVIGSEGVLEWEWQENKIKIFKQKKIDNNSGHNWRVIDLKKGKSEKNYITTEDMYEEEIGHFLNAIQKKSKYPFSFKESLKHLKVLFALEESAKTKKFVLLK</sequence>
<evidence type="ECO:0000259" key="1">
    <source>
        <dbReference type="Pfam" id="PF01408"/>
    </source>
</evidence>
<feature type="domain" description="GFO/IDH/MocA-like oxidoreductase" evidence="2">
    <location>
        <begin position="131"/>
        <end position="256"/>
    </location>
</feature>
<accession>A0A1G2V3M1</accession>
<dbReference type="InterPro" id="IPR000683">
    <property type="entry name" value="Gfo/Idh/MocA-like_OxRdtase_N"/>
</dbReference>
<evidence type="ECO:0008006" key="5">
    <source>
        <dbReference type="Google" id="ProtNLM"/>
    </source>
</evidence>
<dbReference type="InterPro" id="IPR051450">
    <property type="entry name" value="Gfo/Idh/MocA_Oxidoreductases"/>
</dbReference>
<name>A0A1G2V3M1_9BACT</name>
<dbReference type="GO" id="GO:0000166">
    <property type="term" value="F:nucleotide binding"/>
    <property type="evidence" value="ECO:0007669"/>
    <property type="project" value="InterPro"/>
</dbReference>
<protein>
    <recommendedName>
        <fullName evidence="5">Gfo/Idh/MocA-like oxidoreductase N-terminal domain-containing protein</fullName>
    </recommendedName>
</protein>
<dbReference type="Pfam" id="PF01408">
    <property type="entry name" value="GFO_IDH_MocA"/>
    <property type="match status" value="1"/>
</dbReference>
<dbReference type="InterPro" id="IPR055170">
    <property type="entry name" value="GFO_IDH_MocA-like_dom"/>
</dbReference>
<dbReference type="SUPFAM" id="SSF55347">
    <property type="entry name" value="Glyceraldehyde-3-phosphate dehydrogenase-like, C-terminal domain"/>
    <property type="match status" value="1"/>
</dbReference>
<reference evidence="3 4" key="1">
    <citation type="journal article" date="2016" name="Nat. Commun.">
        <title>Thousands of microbial genomes shed light on interconnected biogeochemical processes in an aquifer system.</title>
        <authorList>
            <person name="Anantharaman K."/>
            <person name="Brown C.T."/>
            <person name="Hug L.A."/>
            <person name="Sharon I."/>
            <person name="Castelle C.J."/>
            <person name="Probst A.J."/>
            <person name="Thomas B.C."/>
            <person name="Singh A."/>
            <person name="Wilkins M.J."/>
            <person name="Karaoz U."/>
            <person name="Brodie E.L."/>
            <person name="Williams K.H."/>
            <person name="Hubbard S.S."/>
            <person name="Banfield J.F."/>
        </authorList>
    </citation>
    <scope>NUCLEOTIDE SEQUENCE [LARGE SCALE GENOMIC DNA]</scope>
</reference>
<dbReference type="AlphaFoldDB" id="A0A1G2V3M1"/>
<dbReference type="PANTHER" id="PTHR43377:SF1">
    <property type="entry name" value="BILIVERDIN REDUCTASE A"/>
    <property type="match status" value="1"/>
</dbReference>
<dbReference type="Gene3D" id="3.40.50.720">
    <property type="entry name" value="NAD(P)-binding Rossmann-like Domain"/>
    <property type="match status" value="1"/>
</dbReference>
<dbReference type="Gene3D" id="3.30.360.10">
    <property type="entry name" value="Dihydrodipicolinate Reductase, domain 2"/>
    <property type="match status" value="1"/>
</dbReference>
<dbReference type="EMBL" id="MHWW01000003">
    <property type="protein sequence ID" value="OHB16215.1"/>
    <property type="molecule type" value="Genomic_DNA"/>
</dbReference>
<evidence type="ECO:0000259" key="2">
    <source>
        <dbReference type="Pfam" id="PF22725"/>
    </source>
</evidence>
<dbReference type="SUPFAM" id="SSF51735">
    <property type="entry name" value="NAD(P)-binding Rossmann-fold domains"/>
    <property type="match status" value="1"/>
</dbReference>
<comment type="caution">
    <text evidence="3">The sequence shown here is derived from an EMBL/GenBank/DDBJ whole genome shotgun (WGS) entry which is preliminary data.</text>
</comment>
<organism evidence="3 4">
    <name type="scientific">Candidatus Zambryskibacteria bacterium RIFOXYC1_FULL_39_10</name>
    <dbReference type="NCBI Taxonomy" id="1802779"/>
    <lineage>
        <taxon>Bacteria</taxon>
        <taxon>Candidatus Zambryskiibacteriota</taxon>
    </lineage>
</organism>
<dbReference type="PANTHER" id="PTHR43377">
    <property type="entry name" value="BILIVERDIN REDUCTASE A"/>
    <property type="match status" value="1"/>
</dbReference>
<gene>
    <name evidence="3" type="ORF">A2431_02285</name>
</gene>
<dbReference type="InterPro" id="IPR036291">
    <property type="entry name" value="NAD(P)-bd_dom_sf"/>
</dbReference>
<proteinExistence type="predicted"/>
<evidence type="ECO:0000313" key="4">
    <source>
        <dbReference type="Proteomes" id="UP000177697"/>
    </source>
</evidence>